<comment type="caution">
    <text evidence="10">The sequence shown here is derived from an EMBL/GenBank/DDBJ whole genome shotgun (WGS) entry which is preliminary data.</text>
</comment>
<dbReference type="InterPro" id="IPR024077">
    <property type="entry name" value="Neurolysin/TOP_dom2"/>
</dbReference>
<evidence type="ECO:0000256" key="6">
    <source>
        <dbReference type="ARBA" id="ARBA00023049"/>
    </source>
</evidence>
<comment type="similarity">
    <text evidence="1 7">Belongs to the peptidase M3 family.</text>
</comment>
<evidence type="ECO:0000256" key="7">
    <source>
        <dbReference type="RuleBase" id="RU003435"/>
    </source>
</evidence>
<dbReference type="GO" id="GO:0006518">
    <property type="term" value="P:peptide metabolic process"/>
    <property type="evidence" value="ECO:0007669"/>
    <property type="project" value="TreeGrafter"/>
</dbReference>
<dbReference type="PANTHER" id="PTHR11804">
    <property type="entry name" value="PROTEASE M3 THIMET OLIGOPEPTIDASE-RELATED"/>
    <property type="match status" value="1"/>
</dbReference>
<keyword evidence="11" id="KW-1185">Reference proteome</keyword>
<dbReference type="InterPro" id="IPR024080">
    <property type="entry name" value="Neurolysin/TOP_N"/>
</dbReference>
<dbReference type="InterPro" id="IPR024079">
    <property type="entry name" value="MetalloPept_cat_dom_sf"/>
</dbReference>
<gene>
    <name evidence="10" type="ORF">HDF14_000033</name>
</gene>
<evidence type="ECO:0000256" key="5">
    <source>
        <dbReference type="ARBA" id="ARBA00022833"/>
    </source>
</evidence>
<protein>
    <submittedName>
        <fullName evidence="10">Thimet oligopeptidase</fullName>
        <ecNumber evidence="10">3.4.24.15</ecNumber>
    </submittedName>
</protein>
<sequence length="678" mass="75734">MLARASLLSLCVLFTASDATAQEMPKSQPPIWASKPDISAFEATENAHLASAQAAIDKLLAVKGPRTVENTLAPYDNAVSHIDSASNLSGIMQQVHPETAFRDSATAMTTKVSSAQTALSLNRDVYHALSSIDLANADAATKYYVQRQLLEFRLAGVDKDDVTRAQLRKLQDELTDAQSHFGRNIADGQIVVDFDSAAALDGLPADYITSHKSGPDGKIHITTSYPDIFPILDYATNRETVRKMWVAYSSRAYPKNRDVLLAMMKTRYQIATINGYKSWPDYDTADRMIATGPNIAAFIDQVDAALRPTAQREYALLLAEKKKTEPNATELYSFESFHLRELVRRSQYNFDSQSVRPYLPYAEVNQGVFNTAAALFHVSFKQEADAPAWAPGVETWDVIDNGKAIGRMYLDMHPRKGKYSHNEMAPILDGIRGKQLPEAALVCNFPAPTPDDPGLMDINDATTFFHEFGHMMHHILGGNQQWAGVSGISMERDFIEAPSQMLEEWMHSPQVLATFAKHYKTGEPIPAELVKRMNRANAFGRASAAQLQLMYSAISYDMYKGNPDTIDPDHVILPDNDRYTLYKIIPTDAHFYCSFDHLSGYSSAYYTYVWDKVIAEDFFQQFDQNNLLAGPTPMRYRSVVLEPGGSMSANDLVKNFLGRPQNMDAFKKWASQEFNETP</sequence>
<reference evidence="10 11" key="1">
    <citation type="submission" date="2020-08" db="EMBL/GenBank/DDBJ databases">
        <title>Genomic Encyclopedia of Type Strains, Phase IV (KMG-V): Genome sequencing to study the core and pangenomes of soil and plant-associated prokaryotes.</title>
        <authorList>
            <person name="Whitman W."/>
        </authorList>
    </citation>
    <scope>NUCLEOTIDE SEQUENCE [LARGE SCALE GENOMIC DNA]</scope>
    <source>
        <strain evidence="10 11">X5P2</strain>
    </source>
</reference>
<keyword evidence="3 7" id="KW-0479">Metal-binding</keyword>
<proteinExistence type="inferred from homology"/>
<dbReference type="Gene3D" id="3.40.390.10">
    <property type="entry name" value="Collagenase (Catalytic Domain)"/>
    <property type="match status" value="1"/>
</dbReference>
<keyword evidence="6 7" id="KW-0482">Metalloprotease</keyword>
<dbReference type="Gene3D" id="1.20.1050.40">
    <property type="entry name" value="Endopeptidase. Chain P, domain 1"/>
    <property type="match status" value="1"/>
</dbReference>
<evidence type="ECO:0000256" key="8">
    <source>
        <dbReference type="SAM" id="SignalP"/>
    </source>
</evidence>
<dbReference type="CDD" id="cd06455">
    <property type="entry name" value="M3A_TOP"/>
    <property type="match status" value="1"/>
</dbReference>
<dbReference type="GO" id="GO:0006508">
    <property type="term" value="P:proteolysis"/>
    <property type="evidence" value="ECO:0007669"/>
    <property type="project" value="UniProtKB-KW"/>
</dbReference>
<evidence type="ECO:0000256" key="3">
    <source>
        <dbReference type="ARBA" id="ARBA00022723"/>
    </source>
</evidence>
<organism evidence="10 11">
    <name type="scientific">Tunturiibacter gelidiferens</name>
    <dbReference type="NCBI Taxonomy" id="3069689"/>
    <lineage>
        <taxon>Bacteria</taxon>
        <taxon>Pseudomonadati</taxon>
        <taxon>Acidobacteriota</taxon>
        <taxon>Terriglobia</taxon>
        <taxon>Terriglobales</taxon>
        <taxon>Acidobacteriaceae</taxon>
        <taxon>Tunturiibacter</taxon>
    </lineage>
</organism>
<comment type="cofactor">
    <cofactor evidence="7">
        <name>Zn(2+)</name>
        <dbReference type="ChEBI" id="CHEBI:29105"/>
    </cofactor>
    <text evidence="7">Binds 1 zinc ion.</text>
</comment>
<accession>A0A9X0U1F4</accession>
<keyword evidence="2 7" id="KW-0645">Protease</keyword>
<evidence type="ECO:0000313" key="11">
    <source>
        <dbReference type="Proteomes" id="UP000535182"/>
    </source>
</evidence>
<feature type="domain" description="Peptidase M3A/M3B catalytic" evidence="9">
    <location>
        <begin position="232"/>
        <end position="668"/>
    </location>
</feature>
<evidence type="ECO:0000259" key="9">
    <source>
        <dbReference type="Pfam" id="PF01432"/>
    </source>
</evidence>
<dbReference type="GO" id="GO:0046872">
    <property type="term" value="F:metal ion binding"/>
    <property type="evidence" value="ECO:0007669"/>
    <property type="project" value="UniProtKB-UniRule"/>
</dbReference>
<dbReference type="InterPro" id="IPR001567">
    <property type="entry name" value="Pept_M3A_M3B_dom"/>
</dbReference>
<keyword evidence="8" id="KW-0732">Signal</keyword>
<dbReference type="EMBL" id="JACHEB010000001">
    <property type="protein sequence ID" value="MBB5326439.1"/>
    <property type="molecule type" value="Genomic_DNA"/>
</dbReference>
<feature type="signal peptide" evidence="8">
    <location>
        <begin position="1"/>
        <end position="21"/>
    </location>
</feature>
<dbReference type="GO" id="GO:0004222">
    <property type="term" value="F:metalloendopeptidase activity"/>
    <property type="evidence" value="ECO:0007669"/>
    <property type="project" value="InterPro"/>
</dbReference>
<keyword evidence="4 7" id="KW-0378">Hydrolase</keyword>
<feature type="chain" id="PRO_5040819035" evidence="8">
    <location>
        <begin position="22"/>
        <end position="678"/>
    </location>
</feature>
<dbReference type="RefSeq" id="WP_183972398.1">
    <property type="nucleotide sequence ID" value="NZ_JACHEB010000001.1"/>
</dbReference>
<evidence type="ECO:0000256" key="1">
    <source>
        <dbReference type="ARBA" id="ARBA00006040"/>
    </source>
</evidence>
<dbReference type="InterPro" id="IPR045090">
    <property type="entry name" value="Pept_M3A_M3B"/>
</dbReference>
<dbReference type="AlphaFoldDB" id="A0A9X0U1F4"/>
<dbReference type="Pfam" id="PF01432">
    <property type="entry name" value="Peptidase_M3"/>
    <property type="match status" value="1"/>
</dbReference>
<keyword evidence="5 7" id="KW-0862">Zinc</keyword>
<dbReference type="EC" id="3.4.24.15" evidence="10"/>
<dbReference type="PANTHER" id="PTHR11804:SF84">
    <property type="entry name" value="SACCHAROLYSIN"/>
    <property type="match status" value="1"/>
</dbReference>
<dbReference type="SUPFAM" id="SSF55486">
    <property type="entry name" value="Metalloproteases ('zincins'), catalytic domain"/>
    <property type="match status" value="1"/>
</dbReference>
<evidence type="ECO:0000256" key="4">
    <source>
        <dbReference type="ARBA" id="ARBA00022801"/>
    </source>
</evidence>
<dbReference type="Proteomes" id="UP000535182">
    <property type="component" value="Unassembled WGS sequence"/>
</dbReference>
<name>A0A9X0U1F4_9BACT</name>
<evidence type="ECO:0000313" key="10">
    <source>
        <dbReference type="EMBL" id="MBB5326439.1"/>
    </source>
</evidence>
<dbReference type="Gene3D" id="1.10.1370.10">
    <property type="entry name" value="Neurolysin, domain 3"/>
    <property type="match status" value="1"/>
</dbReference>
<evidence type="ECO:0000256" key="2">
    <source>
        <dbReference type="ARBA" id="ARBA00022670"/>
    </source>
</evidence>